<comment type="similarity">
    <text evidence="1">Belongs to the glutaredoxin family.</text>
</comment>
<dbReference type="GO" id="GO:0015038">
    <property type="term" value="F:glutathione disulfide oxidoreductase activity"/>
    <property type="evidence" value="ECO:0007669"/>
    <property type="project" value="TreeGrafter"/>
</dbReference>
<proteinExistence type="inferred from homology"/>
<dbReference type="RefSeq" id="WP_005403706.1">
    <property type="nucleotide sequence ID" value="NZ_APCT01000009.1"/>
</dbReference>
<organism evidence="4 5">
    <name type="scientific">Acinetobacter seifertii</name>
    <dbReference type="NCBI Taxonomy" id="1530123"/>
    <lineage>
        <taxon>Bacteria</taxon>
        <taxon>Pseudomonadati</taxon>
        <taxon>Pseudomonadota</taxon>
        <taxon>Gammaproteobacteria</taxon>
        <taxon>Moraxellales</taxon>
        <taxon>Moraxellaceae</taxon>
        <taxon>Acinetobacter</taxon>
        <taxon>Acinetobacter calcoaceticus/baumannii complex</taxon>
    </lineage>
</organism>
<dbReference type="InterPro" id="IPR036249">
    <property type="entry name" value="Thioredoxin-like_sf"/>
</dbReference>
<dbReference type="InterPro" id="IPR011767">
    <property type="entry name" value="GLR_AS"/>
</dbReference>
<dbReference type="GO" id="GO:0005737">
    <property type="term" value="C:cytoplasm"/>
    <property type="evidence" value="ECO:0007669"/>
    <property type="project" value="TreeGrafter"/>
</dbReference>
<dbReference type="InterPro" id="IPR002109">
    <property type="entry name" value="Glutaredoxin"/>
</dbReference>
<dbReference type="CDD" id="cd02066">
    <property type="entry name" value="GRX_family"/>
    <property type="match status" value="1"/>
</dbReference>
<keyword evidence="3" id="KW-0676">Redox-active center</keyword>
<dbReference type="Proteomes" id="UP000516862">
    <property type="component" value="Chromosome"/>
</dbReference>
<dbReference type="GO" id="GO:0034599">
    <property type="term" value="P:cellular response to oxidative stress"/>
    <property type="evidence" value="ECO:0007669"/>
    <property type="project" value="TreeGrafter"/>
</dbReference>
<accession>A0A1Y3F698</accession>
<dbReference type="SUPFAM" id="SSF52833">
    <property type="entry name" value="Thioredoxin-like"/>
    <property type="match status" value="1"/>
</dbReference>
<gene>
    <name evidence="4" type="ORF">IC796_16275</name>
</gene>
<name>A0A1Y3F698_9GAMM</name>
<dbReference type="Gene3D" id="3.40.30.10">
    <property type="entry name" value="Glutaredoxin"/>
    <property type="match status" value="1"/>
</dbReference>
<dbReference type="InterPro" id="IPR014025">
    <property type="entry name" value="Glutaredoxin_subgr"/>
</dbReference>
<dbReference type="Pfam" id="PF00462">
    <property type="entry name" value="Glutaredoxin"/>
    <property type="match status" value="1"/>
</dbReference>
<evidence type="ECO:0000313" key="5">
    <source>
        <dbReference type="Proteomes" id="UP000516862"/>
    </source>
</evidence>
<reference evidence="4 5" key="2">
    <citation type="submission" date="2020-09" db="EMBL/GenBank/DDBJ databases">
        <authorList>
            <person name="Chen F.-J."/>
            <person name="Lee Y.-T."/>
        </authorList>
    </citation>
    <scope>NUCLEOTIDE SEQUENCE [LARGE SCALE GENOMIC DNA]</scope>
    <source>
        <strain evidence="4 5">AS73</strain>
    </source>
</reference>
<reference evidence="5" key="1">
    <citation type="submission" date="2020-09" db="EMBL/GenBank/DDBJ databases">
        <title>Clinical and molecular characterization of Acinetobacter seifertii in Taiwan.</title>
        <authorList>
            <person name="Li L.-H."/>
            <person name="Yang Y.-S."/>
            <person name="Sun J.-R."/>
            <person name="Huang T.-W."/>
            <person name="Huang W.-C."/>
            <person name="Wang Y.-C."/>
            <person name="Kuo T.-H."/>
            <person name="Kuo S.-C."/>
            <person name="Chen T.-L."/>
        </authorList>
    </citation>
    <scope>NUCLEOTIDE SEQUENCE [LARGE SCALE GENOMIC DNA]</scope>
    <source>
        <strain evidence="5">AS73</strain>
    </source>
</reference>
<evidence type="ECO:0000256" key="3">
    <source>
        <dbReference type="ARBA" id="ARBA00023284"/>
    </source>
</evidence>
<protein>
    <submittedName>
        <fullName evidence="4">Glutaredoxin</fullName>
    </submittedName>
</protein>
<evidence type="ECO:0000313" key="4">
    <source>
        <dbReference type="EMBL" id="QNX04842.1"/>
    </source>
</evidence>
<dbReference type="AlphaFoldDB" id="A0A1Y3F698"/>
<evidence type="ECO:0000256" key="1">
    <source>
        <dbReference type="ARBA" id="ARBA00007787"/>
    </source>
</evidence>
<evidence type="ECO:0000256" key="2">
    <source>
        <dbReference type="ARBA" id="ARBA00023157"/>
    </source>
</evidence>
<dbReference type="PANTHER" id="PTHR45694:SF18">
    <property type="entry name" value="GLUTAREDOXIN-1-RELATED"/>
    <property type="match status" value="1"/>
</dbReference>
<keyword evidence="2" id="KW-1015">Disulfide bond</keyword>
<dbReference type="PROSITE" id="PS51354">
    <property type="entry name" value="GLUTAREDOXIN_2"/>
    <property type="match status" value="1"/>
</dbReference>
<dbReference type="EMBL" id="CP061561">
    <property type="protein sequence ID" value="QNX04842.1"/>
    <property type="molecule type" value="Genomic_DNA"/>
</dbReference>
<dbReference type="PANTHER" id="PTHR45694">
    <property type="entry name" value="GLUTAREDOXIN 2"/>
    <property type="match status" value="1"/>
</dbReference>
<dbReference type="PROSITE" id="PS00195">
    <property type="entry name" value="GLUTAREDOXIN_1"/>
    <property type="match status" value="1"/>
</dbReference>
<sequence>MNQMNEEKMKALKNVVIYTKDHCPFCARVKNYLTAEKVDFKQIRVDDDPKTYLELKERTNLQTVPQVFVDGEFIGSATDFFSWIDS</sequence>
<dbReference type="PRINTS" id="PR00160">
    <property type="entry name" value="GLUTAREDOXIN"/>
</dbReference>